<dbReference type="PRINTS" id="PR00133">
    <property type="entry name" value="GLHYDRLASE3"/>
</dbReference>
<dbReference type="InterPro" id="IPR001764">
    <property type="entry name" value="Glyco_hydro_3_N"/>
</dbReference>
<dbReference type="GO" id="GO:0009251">
    <property type="term" value="P:glucan catabolic process"/>
    <property type="evidence" value="ECO:0007669"/>
    <property type="project" value="TreeGrafter"/>
</dbReference>
<keyword evidence="1 6" id="KW-0378">Hydrolase</keyword>
<protein>
    <submittedName>
        <fullName evidence="6">Glycoside hydrolase family 3 protein</fullName>
    </submittedName>
</protein>
<feature type="domain" description="Glycoside hydrolase family 3 C-terminal" evidence="4">
    <location>
        <begin position="449"/>
        <end position="677"/>
    </location>
</feature>
<dbReference type="Pfam" id="PF00933">
    <property type="entry name" value="Glyco_hydro_3"/>
    <property type="match status" value="1"/>
</dbReference>
<dbReference type="PANTHER" id="PTHR30620">
    <property type="entry name" value="PERIPLASMIC BETA-GLUCOSIDASE-RELATED"/>
    <property type="match status" value="1"/>
</dbReference>
<sequence>MKHKISLLSAAILSVLVMGCNHDNSVTPDPTPKTKLPYYKEWPSIKSAIPKNQNIEDEVANIVSQMTLEEKIGQMIQPDLREITPQEAAEYKIGSILNGGGAWPNNNKHASAEDWAKEADKYWLAVKGAYEDRPFNIPFMWATDAVHGDNNVFRATVFPHNIGLGAAHDPELIEQIGAATAEEITATGLDWTFAPTVTTPRDYRWGRVYEGYSEDPEIVWKYAGKMVKGLQGDVEGLKSDKHVLSNVKHWVGDGGTTDGVDRGENHYTEEYLRNIHATGYFSGLKAGAQVVMSSFNSWHNEANYDMDENDNITYNKKIHGSKYLITDVLKNQLGFDGLVVTDWNGQGEVSGCTASDCPAAVNAGNDIFMVTSRADWQSFYNNTIEEVNKGIIPMERIDDAVTRILRVKMRAGLWNKPMPSERSNAGNEGILGSEAHRSIARKAVSESLTLLKNDENTLPLANDAQYLITGSAMDNIQKQTGGWSITWQGGENTMDDFPGAQTMLMALKQQVGEENVTTDINMADTEKTTAIVVIGEDPYAEMMGDIKSSQTLDFSTIKPSYKEDLETILDLKSRGFKVVTVFYSGRPLYVNEIINNSDAFIAAWLPGTEAGGITDVLFAKGGADFNGRLSYSWPNTKCSTTINRHAPNIVDYATPEMEQDIDGEHAPLFPYGYGLSYNGGSDVKPLTDDLDNLDLDPRNWGCGQDKPDDGKATDPLELFGKSSTQEYIAKIDGQANGWNAINVSINGETSIGSITTKPITREFQQDTLNVNFSGETDEFIDNSAAELFLEAPDGSKTDRNAYLNAESTLQFDVAMIEKAPEDFKLSMHCEWPCHGEVNISKVMPQPVTNPGKNDYTTIKIPLKCFEDSGENFANLNRPFLIYSTQKANFNIGNIRYVPKVVDAAEDAIPCDQLKDVLAQQ</sequence>
<dbReference type="Proteomes" id="UP000241440">
    <property type="component" value="Unassembled WGS sequence"/>
</dbReference>
<gene>
    <name evidence="6" type="ORF">C0W41_06680</name>
</gene>
<evidence type="ECO:0000313" key="7">
    <source>
        <dbReference type="Proteomes" id="UP000241440"/>
    </source>
</evidence>
<evidence type="ECO:0000259" key="5">
    <source>
        <dbReference type="Pfam" id="PF18559"/>
    </source>
</evidence>
<evidence type="ECO:0000256" key="1">
    <source>
        <dbReference type="ARBA" id="ARBA00022801"/>
    </source>
</evidence>
<keyword evidence="2" id="KW-0732">Signal</keyword>
<comment type="caution">
    <text evidence="6">The sequence shown here is derived from an EMBL/GenBank/DDBJ whole genome shotgun (WGS) entry which is preliminary data.</text>
</comment>
<dbReference type="SUPFAM" id="SSF51445">
    <property type="entry name" value="(Trans)glycosidases"/>
    <property type="match status" value="1"/>
</dbReference>
<dbReference type="SUPFAM" id="SSF52279">
    <property type="entry name" value="Beta-D-glucan exohydrolase, C-terminal domain"/>
    <property type="match status" value="1"/>
</dbReference>
<feature type="domain" description="Glycoside hydrolase family 3 N-terminal" evidence="3">
    <location>
        <begin position="67"/>
        <end position="407"/>
    </location>
</feature>
<proteinExistence type="predicted"/>
<dbReference type="InterPro" id="IPR002772">
    <property type="entry name" value="Glyco_hydro_3_C"/>
</dbReference>
<evidence type="ECO:0000256" key="2">
    <source>
        <dbReference type="SAM" id="SignalP"/>
    </source>
</evidence>
<organism evidence="6 7">
    <name type="scientific">Photobacterium angustum</name>
    <dbReference type="NCBI Taxonomy" id="661"/>
    <lineage>
        <taxon>Bacteria</taxon>
        <taxon>Pseudomonadati</taxon>
        <taxon>Pseudomonadota</taxon>
        <taxon>Gammaproteobacteria</taxon>
        <taxon>Vibrionales</taxon>
        <taxon>Vibrionaceae</taxon>
        <taxon>Photobacterium</taxon>
    </lineage>
</organism>
<feature type="signal peptide" evidence="2">
    <location>
        <begin position="1"/>
        <end position="23"/>
    </location>
</feature>
<dbReference type="InterPro" id="IPR041443">
    <property type="entry name" value="Exop_C"/>
</dbReference>
<evidence type="ECO:0000259" key="4">
    <source>
        <dbReference type="Pfam" id="PF01915"/>
    </source>
</evidence>
<dbReference type="PROSITE" id="PS51257">
    <property type="entry name" value="PROKAR_LIPOPROTEIN"/>
    <property type="match status" value="1"/>
</dbReference>
<evidence type="ECO:0000259" key="3">
    <source>
        <dbReference type="Pfam" id="PF00933"/>
    </source>
</evidence>
<dbReference type="Pfam" id="PF18559">
    <property type="entry name" value="Exop_C"/>
    <property type="match status" value="1"/>
</dbReference>
<dbReference type="InterPro" id="IPR036881">
    <property type="entry name" value="Glyco_hydro_3_C_sf"/>
</dbReference>
<dbReference type="AlphaFoldDB" id="A0A855SES0"/>
<dbReference type="Gene3D" id="3.20.20.300">
    <property type="entry name" value="Glycoside hydrolase, family 3, N-terminal domain"/>
    <property type="match status" value="1"/>
</dbReference>
<dbReference type="InterPro" id="IPR051915">
    <property type="entry name" value="Cellulose_Degrad_GH3"/>
</dbReference>
<feature type="domain" description="ExoP galactose-binding-like" evidence="5">
    <location>
        <begin position="749"/>
        <end position="895"/>
    </location>
</feature>
<dbReference type="Gene3D" id="2.60.120.430">
    <property type="entry name" value="Galactose-binding lectin"/>
    <property type="match status" value="1"/>
</dbReference>
<dbReference type="EMBL" id="PYOY01000002">
    <property type="protein sequence ID" value="PSX08761.1"/>
    <property type="molecule type" value="Genomic_DNA"/>
</dbReference>
<dbReference type="Pfam" id="PF01915">
    <property type="entry name" value="Glyco_hydro_3_C"/>
    <property type="match status" value="1"/>
</dbReference>
<name>A0A855SES0_PHOAN</name>
<dbReference type="GO" id="GO:0008422">
    <property type="term" value="F:beta-glucosidase activity"/>
    <property type="evidence" value="ECO:0007669"/>
    <property type="project" value="TreeGrafter"/>
</dbReference>
<dbReference type="PANTHER" id="PTHR30620:SF77">
    <property type="entry name" value="LYSOSOMAL BETA GLUCOSIDASE-LIKE"/>
    <property type="match status" value="1"/>
</dbReference>
<evidence type="ECO:0000313" key="6">
    <source>
        <dbReference type="EMBL" id="PSX08761.1"/>
    </source>
</evidence>
<dbReference type="InterPro" id="IPR036962">
    <property type="entry name" value="Glyco_hydro_3_N_sf"/>
</dbReference>
<accession>A0A855SES0</accession>
<dbReference type="Gene3D" id="3.40.50.1700">
    <property type="entry name" value="Glycoside hydrolase family 3 C-terminal domain"/>
    <property type="match status" value="1"/>
</dbReference>
<reference evidence="6 7" key="1">
    <citation type="submission" date="2018-01" db="EMBL/GenBank/DDBJ databases">
        <title>Whole genome sequencing of Histamine producing bacteria.</title>
        <authorList>
            <person name="Butler K."/>
        </authorList>
    </citation>
    <scope>NUCLEOTIDE SEQUENCE [LARGE SCALE GENOMIC DNA]</scope>
    <source>
        <strain evidence="6 7">A2-1</strain>
    </source>
</reference>
<feature type="chain" id="PRO_5033014546" evidence="2">
    <location>
        <begin position="24"/>
        <end position="920"/>
    </location>
</feature>
<dbReference type="InterPro" id="IPR017853">
    <property type="entry name" value="GH"/>
</dbReference>